<proteinExistence type="predicted"/>
<sequence>MTGVSSSIERKLTLQEKHHYYWVFPFWPSFLKMQSSTSTLIFRSFLSGVTSSFKVFDVGWRTSCVIGLAVIGLGEVGKLVDTPHLALSKLSNGQFCRREGQKCLNL</sequence>
<gene>
    <name evidence="1" type="ORF">AQUCO_01000733v1</name>
</gene>
<accession>A0A2G5EBH2</accession>
<dbReference type="Proteomes" id="UP000230069">
    <property type="component" value="Unassembled WGS sequence"/>
</dbReference>
<name>A0A2G5EBH2_AQUCA</name>
<evidence type="ECO:0000313" key="1">
    <source>
        <dbReference type="EMBL" id="PIA53061.1"/>
    </source>
</evidence>
<evidence type="ECO:0000313" key="2">
    <source>
        <dbReference type="Proteomes" id="UP000230069"/>
    </source>
</evidence>
<organism evidence="1 2">
    <name type="scientific">Aquilegia coerulea</name>
    <name type="common">Rocky mountain columbine</name>
    <dbReference type="NCBI Taxonomy" id="218851"/>
    <lineage>
        <taxon>Eukaryota</taxon>
        <taxon>Viridiplantae</taxon>
        <taxon>Streptophyta</taxon>
        <taxon>Embryophyta</taxon>
        <taxon>Tracheophyta</taxon>
        <taxon>Spermatophyta</taxon>
        <taxon>Magnoliopsida</taxon>
        <taxon>Ranunculales</taxon>
        <taxon>Ranunculaceae</taxon>
        <taxon>Thalictroideae</taxon>
        <taxon>Aquilegia</taxon>
    </lineage>
</organism>
<dbReference type="EMBL" id="KZ305027">
    <property type="protein sequence ID" value="PIA53061.1"/>
    <property type="molecule type" value="Genomic_DNA"/>
</dbReference>
<protein>
    <submittedName>
        <fullName evidence="1">Uncharacterized protein</fullName>
    </submittedName>
</protein>
<dbReference type="InParanoid" id="A0A2G5EBH2"/>
<keyword evidence="2" id="KW-1185">Reference proteome</keyword>
<dbReference type="AlphaFoldDB" id="A0A2G5EBH2"/>
<reference evidence="1 2" key="1">
    <citation type="submission" date="2017-09" db="EMBL/GenBank/DDBJ databases">
        <title>WGS assembly of Aquilegia coerulea Goldsmith.</title>
        <authorList>
            <person name="Hodges S."/>
            <person name="Kramer E."/>
            <person name="Nordborg M."/>
            <person name="Tomkins J."/>
            <person name="Borevitz J."/>
            <person name="Derieg N."/>
            <person name="Yan J."/>
            <person name="Mihaltcheva S."/>
            <person name="Hayes R.D."/>
            <person name="Rokhsar D."/>
        </authorList>
    </citation>
    <scope>NUCLEOTIDE SEQUENCE [LARGE SCALE GENOMIC DNA]</scope>
    <source>
        <strain evidence="2">cv. Goldsmith</strain>
    </source>
</reference>